<feature type="region of interest" description="Disordered" evidence="1">
    <location>
        <begin position="99"/>
        <end position="132"/>
    </location>
</feature>
<comment type="caution">
    <text evidence="2">The sequence shown here is derived from an EMBL/GenBank/DDBJ whole genome shotgun (WGS) entry which is preliminary data.</text>
</comment>
<reference evidence="2 3" key="1">
    <citation type="journal article" date="2014" name="PLoS Genet.">
        <title>Phylogenetically driven sequencing of extremely halophilic archaea reveals strategies for static and dynamic osmo-response.</title>
        <authorList>
            <person name="Becker E.A."/>
            <person name="Seitzer P.M."/>
            <person name="Tritt A."/>
            <person name="Larsen D."/>
            <person name="Krusor M."/>
            <person name="Yao A.I."/>
            <person name="Wu D."/>
            <person name="Madern D."/>
            <person name="Eisen J.A."/>
            <person name="Darling A.E."/>
            <person name="Facciotti M.T."/>
        </authorList>
    </citation>
    <scope>NUCLEOTIDE SEQUENCE [LARGE SCALE GENOMIC DNA]</scope>
    <source>
        <strain evidence="2 3">JCM 14089</strain>
    </source>
</reference>
<evidence type="ECO:0000313" key="2">
    <source>
        <dbReference type="EMBL" id="ELY46674.1"/>
    </source>
</evidence>
<protein>
    <submittedName>
        <fullName evidence="2">Uncharacterized protein</fullName>
    </submittedName>
</protein>
<organism evidence="2 3">
    <name type="scientific">Natronorubrum sulfidifaciens JCM 14089</name>
    <dbReference type="NCBI Taxonomy" id="1230460"/>
    <lineage>
        <taxon>Archaea</taxon>
        <taxon>Methanobacteriati</taxon>
        <taxon>Methanobacteriota</taxon>
        <taxon>Stenosarchaea group</taxon>
        <taxon>Halobacteria</taxon>
        <taxon>Halobacteriales</taxon>
        <taxon>Natrialbaceae</taxon>
        <taxon>Natronorubrum</taxon>
    </lineage>
</organism>
<name>L9WB29_9EURY</name>
<dbReference type="Proteomes" id="UP000011661">
    <property type="component" value="Unassembled WGS sequence"/>
</dbReference>
<feature type="compositionally biased region" description="Basic and acidic residues" evidence="1">
    <location>
        <begin position="99"/>
        <end position="114"/>
    </location>
</feature>
<keyword evidence="3" id="KW-1185">Reference proteome</keyword>
<sequence length="150" mass="16964">MKHKLKARGLIHKSDRVIGHWVTSEKLWIHVIERAGDDEPIGVEATGQLTLELYADVPRQKPGDSRVEAPRNHIGWSVQESLYGEPVPVEDLQRDDLHPRFTTERWRDPNKPTGKEQAAQHPAQTTLQPWAFGENWVVNPASDAGVRVAD</sequence>
<evidence type="ECO:0000256" key="1">
    <source>
        <dbReference type="SAM" id="MobiDB-lite"/>
    </source>
</evidence>
<dbReference type="EMBL" id="AOHX01000029">
    <property type="protein sequence ID" value="ELY46674.1"/>
    <property type="molecule type" value="Genomic_DNA"/>
</dbReference>
<proteinExistence type="predicted"/>
<gene>
    <name evidence="2" type="ORF">C495_06188</name>
</gene>
<dbReference type="AlphaFoldDB" id="L9WB29"/>
<accession>L9WB29</accession>
<evidence type="ECO:0000313" key="3">
    <source>
        <dbReference type="Proteomes" id="UP000011661"/>
    </source>
</evidence>